<feature type="non-terminal residue" evidence="1">
    <location>
        <position position="1"/>
    </location>
</feature>
<comment type="caution">
    <text evidence="1">The sequence shown here is derived from an EMBL/GenBank/DDBJ whole genome shotgun (WGS) entry which is preliminary data.</text>
</comment>
<keyword evidence="2" id="KW-1185">Reference proteome</keyword>
<dbReference type="InterPro" id="IPR013783">
    <property type="entry name" value="Ig-like_fold"/>
</dbReference>
<accession>A0A5E4DBY8</accession>
<evidence type="ECO:0008006" key="3">
    <source>
        <dbReference type="Google" id="ProtNLM"/>
    </source>
</evidence>
<dbReference type="SUPFAM" id="SSF48726">
    <property type="entry name" value="Immunoglobulin"/>
    <property type="match status" value="1"/>
</dbReference>
<evidence type="ECO:0000313" key="1">
    <source>
        <dbReference type="EMBL" id="VTJ91260.1"/>
    </source>
</evidence>
<dbReference type="EMBL" id="CABDUW010007146">
    <property type="protein sequence ID" value="VTJ91260.1"/>
    <property type="molecule type" value="Genomic_DNA"/>
</dbReference>
<proteinExistence type="predicted"/>
<evidence type="ECO:0000313" key="2">
    <source>
        <dbReference type="Proteomes" id="UP000335636"/>
    </source>
</evidence>
<sequence length="92" mass="10028">AVGEPSRCCPYLTTVLVSFLGQVYSFSQQPQDQVVVSGQPVTLLCAIPEYDGFVLWIKDGLALGVGRDLSSEYLQTPRQAQPGHCPTHRPLP</sequence>
<dbReference type="AlphaFoldDB" id="A0A5E4DBY8"/>
<dbReference type="InterPro" id="IPR036179">
    <property type="entry name" value="Ig-like_dom_sf"/>
</dbReference>
<reference evidence="1" key="1">
    <citation type="submission" date="2019-04" db="EMBL/GenBank/DDBJ databases">
        <authorList>
            <person name="Alioto T."/>
            <person name="Alioto T."/>
        </authorList>
    </citation>
    <scope>NUCLEOTIDE SEQUENCE [LARGE SCALE GENOMIC DNA]</scope>
</reference>
<protein>
    <recommendedName>
        <fullName evidence="3">Ig-like domain-containing protein</fullName>
    </recommendedName>
</protein>
<dbReference type="Proteomes" id="UP000335636">
    <property type="component" value="Unassembled WGS sequence"/>
</dbReference>
<organism evidence="1 2">
    <name type="scientific">Marmota monax</name>
    <name type="common">Woodchuck</name>
    <dbReference type="NCBI Taxonomy" id="9995"/>
    <lineage>
        <taxon>Eukaryota</taxon>
        <taxon>Metazoa</taxon>
        <taxon>Chordata</taxon>
        <taxon>Craniata</taxon>
        <taxon>Vertebrata</taxon>
        <taxon>Euteleostomi</taxon>
        <taxon>Mammalia</taxon>
        <taxon>Eutheria</taxon>
        <taxon>Euarchontoglires</taxon>
        <taxon>Glires</taxon>
        <taxon>Rodentia</taxon>
        <taxon>Sciuromorpha</taxon>
        <taxon>Sciuridae</taxon>
        <taxon>Xerinae</taxon>
        <taxon>Marmotini</taxon>
        <taxon>Marmota</taxon>
    </lineage>
</organism>
<name>A0A5E4DBY8_MARMO</name>
<gene>
    <name evidence="1" type="ORF">MONAX_5E028183</name>
</gene>
<dbReference type="Gene3D" id="2.60.40.10">
    <property type="entry name" value="Immunoglobulins"/>
    <property type="match status" value="1"/>
</dbReference>